<reference evidence="1" key="1">
    <citation type="submission" date="2020-03" db="EMBL/GenBank/DDBJ databases">
        <title>The deep terrestrial virosphere.</title>
        <authorList>
            <person name="Holmfeldt K."/>
            <person name="Nilsson E."/>
            <person name="Simone D."/>
            <person name="Lopez-Fernandez M."/>
            <person name="Wu X."/>
            <person name="de Brujin I."/>
            <person name="Lundin D."/>
            <person name="Andersson A."/>
            <person name="Bertilsson S."/>
            <person name="Dopson M."/>
        </authorList>
    </citation>
    <scope>NUCLEOTIDE SEQUENCE</scope>
    <source>
        <strain evidence="1">MM171B00952</strain>
    </source>
</reference>
<evidence type="ECO:0000313" key="1">
    <source>
        <dbReference type="EMBL" id="QJB03014.1"/>
    </source>
</evidence>
<protein>
    <submittedName>
        <fullName evidence="1">Uncharacterized protein</fullName>
    </submittedName>
</protein>
<dbReference type="EMBL" id="MT143820">
    <property type="protein sequence ID" value="QJB03014.1"/>
    <property type="molecule type" value="Genomic_DNA"/>
</dbReference>
<name>A0A6M3M6Y2_9ZZZZ</name>
<dbReference type="AlphaFoldDB" id="A0A6M3M6Y2"/>
<sequence>MSEEKKTPVEQAMEKDCIILVTVNEALTAMIDNLSYPYPGWFEKGEEGAKISINTKCRGAVCAQYNEFANRCGLK</sequence>
<proteinExistence type="predicted"/>
<gene>
    <name evidence="1" type="ORF">MM171B00952_0009</name>
</gene>
<accession>A0A6M3M6Y2</accession>
<organism evidence="1">
    <name type="scientific">viral metagenome</name>
    <dbReference type="NCBI Taxonomy" id="1070528"/>
    <lineage>
        <taxon>unclassified sequences</taxon>
        <taxon>metagenomes</taxon>
        <taxon>organismal metagenomes</taxon>
    </lineage>
</organism>